<feature type="region of interest" description="Disordered" evidence="4">
    <location>
        <begin position="220"/>
        <end position="253"/>
    </location>
</feature>
<dbReference type="GO" id="GO:0016787">
    <property type="term" value="F:hydrolase activity"/>
    <property type="evidence" value="ECO:0007669"/>
    <property type="project" value="UniProtKB-KW"/>
</dbReference>
<dbReference type="SMART" id="SM00796">
    <property type="entry name" value="AHS1"/>
    <property type="match status" value="1"/>
</dbReference>
<feature type="region of interest" description="Disordered" evidence="4">
    <location>
        <begin position="72"/>
        <end position="109"/>
    </location>
</feature>
<keyword evidence="1" id="KW-0547">Nucleotide-binding</keyword>
<name>A0ABY1N029_9ACTN</name>
<evidence type="ECO:0000256" key="4">
    <source>
        <dbReference type="SAM" id="MobiDB-lite"/>
    </source>
</evidence>
<evidence type="ECO:0000313" key="7">
    <source>
        <dbReference type="Proteomes" id="UP000315460"/>
    </source>
</evidence>
<dbReference type="EMBL" id="FXTG01000003">
    <property type="protein sequence ID" value="SMO64098.1"/>
    <property type="molecule type" value="Genomic_DNA"/>
</dbReference>
<dbReference type="RefSeq" id="WP_244294202.1">
    <property type="nucleotide sequence ID" value="NZ_BAAAQH010000012.1"/>
</dbReference>
<dbReference type="Proteomes" id="UP000315460">
    <property type="component" value="Unassembled WGS sequence"/>
</dbReference>
<comment type="caution">
    <text evidence="6">The sequence shown here is derived from an EMBL/GenBank/DDBJ whole genome shotgun (WGS) entry which is preliminary data.</text>
</comment>
<dbReference type="InterPro" id="IPR010016">
    <property type="entry name" value="PxpB"/>
</dbReference>
<feature type="compositionally biased region" description="Polar residues" evidence="4">
    <location>
        <begin position="81"/>
        <end position="106"/>
    </location>
</feature>
<protein>
    <submittedName>
        <fullName evidence="6">Allophanate hydrolase subunit 1</fullName>
    </submittedName>
</protein>
<evidence type="ECO:0000256" key="1">
    <source>
        <dbReference type="ARBA" id="ARBA00022741"/>
    </source>
</evidence>
<dbReference type="Gene3D" id="3.30.1360.40">
    <property type="match status" value="1"/>
</dbReference>
<evidence type="ECO:0000313" key="6">
    <source>
        <dbReference type="EMBL" id="SMO64098.1"/>
    </source>
</evidence>
<proteinExistence type="predicted"/>
<evidence type="ECO:0000259" key="5">
    <source>
        <dbReference type="SMART" id="SM00796"/>
    </source>
</evidence>
<dbReference type="InterPro" id="IPR029000">
    <property type="entry name" value="Cyclophilin-like_dom_sf"/>
</dbReference>
<keyword evidence="7" id="KW-1185">Reference proteome</keyword>
<dbReference type="Pfam" id="PF02682">
    <property type="entry name" value="CT_C_D"/>
    <property type="match status" value="2"/>
</dbReference>
<gene>
    <name evidence="6" type="ORF">SAMN06265174_10360</name>
</gene>
<organism evidence="6 7">
    <name type="scientific">Dietzia kunjamensis subsp. schimae</name>
    <dbReference type="NCBI Taxonomy" id="498198"/>
    <lineage>
        <taxon>Bacteria</taxon>
        <taxon>Bacillati</taxon>
        <taxon>Actinomycetota</taxon>
        <taxon>Actinomycetes</taxon>
        <taxon>Mycobacteriales</taxon>
        <taxon>Dietziaceae</taxon>
        <taxon>Dietzia</taxon>
    </lineage>
</organism>
<sequence length="329" mass="33637">MTTTRIRRCGEAALLLDCADLAEAVWLAGRIEQWRPDALDVVAAARTVLVTVREAAVLPELRRRLEALLTDPADQPVAPPSSGNLPSRNRPASNLPSRNRPASNLPSRDRLSEFRIGASDPNSGSVGGVADVGDAGANAGGDAGAEAGAASMGSSGAGGGVVTIDVRYDGPDLAAVADLAGMSTEALVRTHTSITWRAAFGGFAPGFFYLVDARELGAGGPNARETDADGAGASEAAGGPSAKPALPAVPRLDSPRARVPAGAVGLADRFCAVYPGASPGGWQLLGTTDARLWDLDRPDPALLAPGMTVRFREVGGRSGDDRGRSGESR</sequence>
<dbReference type="Gene3D" id="2.40.100.10">
    <property type="entry name" value="Cyclophilin-like"/>
    <property type="match status" value="1"/>
</dbReference>
<dbReference type="InterPro" id="IPR003833">
    <property type="entry name" value="CT_C_D"/>
</dbReference>
<feature type="domain" description="Carboxyltransferase" evidence="5">
    <location>
        <begin position="4"/>
        <end position="303"/>
    </location>
</feature>
<dbReference type="PANTHER" id="PTHR34698">
    <property type="entry name" value="5-OXOPROLINASE SUBUNIT B"/>
    <property type="match status" value="1"/>
</dbReference>
<evidence type="ECO:0000256" key="3">
    <source>
        <dbReference type="ARBA" id="ARBA00022840"/>
    </source>
</evidence>
<keyword evidence="2 6" id="KW-0378">Hydrolase</keyword>
<reference evidence="6 7" key="1">
    <citation type="submission" date="2017-05" db="EMBL/GenBank/DDBJ databases">
        <authorList>
            <person name="Varghese N."/>
            <person name="Submissions S."/>
        </authorList>
    </citation>
    <scope>NUCLEOTIDE SEQUENCE [LARGE SCALE GENOMIC DNA]</scope>
    <source>
        <strain evidence="6 7">DSM 45139</strain>
    </source>
</reference>
<dbReference type="SUPFAM" id="SSF50891">
    <property type="entry name" value="Cyclophilin-like"/>
    <property type="match status" value="2"/>
</dbReference>
<feature type="compositionally biased region" description="Low complexity" evidence="4">
    <location>
        <begin position="229"/>
        <end position="245"/>
    </location>
</feature>
<keyword evidence="3" id="KW-0067">ATP-binding</keyword>
<evidence type="ECO:0000256" key="2">
    <source>
        <dbReference type="ARBA" id="ARBA00022801"/>
    </source>
</evidence>
<accession>A0ABY1N029</accession>
<dbReference type="PANTHER" id="PTHR34698:SF2">
    <property type="entry name" value="5-OXOPROLINASE SUBUNIT B"/>
    <property type="match status" value="1"/>
</dbReference>